<feature type="region of interest" description="Disordered" evidence="2">
    <location>
        <begin position="302"/>
        <end position="329"/>
    </location>
</feature>
<name>A0AAV0T8B9_9STRA</name>
<reference evidence="3" key="1">
    <citation type="submission" date="2022-12" db="EMBL/GenBank/DDBJ databases">
        <authorList>
            <person name="Webb A."/>
        </authorList>
    </citation>
    <scope>NUCLEOTIDE SEQUENCE</scope>
    <source>
        <strain evidence="3">Pf2</strain>
    </source>
</reference>
<proteinExistence type="predicted"/>
<sequence length="329" mass="38007">MEAIQQDMEPFWTEMNALRSVISTTDVDPACRGACKKALEANACGSNPWQNPHLEEFRAEALEYLRKEKEGYMTTNILYQFWIQEASKNRKLCESKQLAKQVDETKSKYADFEKQEAKLREELTYAKEQQKELQASAGVGKGSRESAGETQEQVLQGIFESHKEETAKLRSNMEAIQQDMEPFWTEMNALRSVISTTDVDPACRGACKKALEANACGSNPWQNPHLEGFRAEALEYLRKEKEGYMTTNILYQFWIQEASKNRKLCESKQLAKQVDETKSKYADFEKQEAKLREELKYAKEQQKELQSMQKKELKKQKNNLGKKCTKMKS</sequence>
<keyword evidence="1" id="KW-0175">Coiled coil</keyword>
<accession>A0AAV0T8B9</accession>
<organism evidence="3 4">
    <name type="scientific">Peronospora farinosa</name>
    <dbReference type="NCBI Taxonomy" id="134698"/>
    <lineage>
        <taxon>Eukaryota</taxon>
        <taxon>Sar</taxon>
        <taxon>Stramenopiles</taxon>
        <taxon>Oomycota</taxon>
        <taxon>Peronosporomycetes</taxon>
        <taxon>Peronosporales</taxon>
        <taxon>Peronosporaceae</taxon>
        <taxon>Peronospora</taxon>
    </lineage>
</organism>
<evidence type="ECO:0000313" key="4">
    <source>
        <dbReference type="Proteomes" id="UP001159659"/>
    </source>
</evidence>
<evidence type="ECO:0000256" key="1">
    <source>
        <dbReference type="SAM" id="Coils"/>
    </source>
</evidence>
<evidence type="ECO:0000256" key="2">
    <source>
        <dbReference type="SAM" id="MobiDB-lite"/>
    </source>
</evidence>
<gene>
    <name evidence="3" type="ORF">PFR002_LOCUS3354</name>
</gene>
<dbReference type="EMBL" id="CANTFK010000486">
    <property type="protein sequence ID" value="CAI5716886.1"/>
    <property type="molecule type" value="Genomic_DNA"/>
</dbReference>
<feature type="coiled-coil region" evidence="1">
    <location>
        <begin position="95"/>
        <end position="129"/>
    </location>
</feature>
<dbReference type="Proteomes" id="UP001159659">
    <property type="component" value="Unassembled WGS sequence"/>
</dbReference>
<dbReference type="AlphaFoldDB" id="A0AAV0T8B9"/>
<comment type="caution">
    <text evidence="3">The sequence shown here is derived from an EMBL/GenBank/DDBJ whole genome shotgun (WGS) entry which is preliminary data.</text>
</comment>
<evidence type="ECO:0000313" key="3">
    <source>
        <dbReference type="EMBL" id="CAI5716886.1"/>
    </source>
</evidence>
<protein>
    <submittedName>
        <fullName evidence="3">Uncharacterized protein</fullName>
    </submittedName>
</protein>